<dbReference type="GeneID" id="38114108"/>
<gene>
    <name evidence="2" type="ORF">DSM5745_03738</name>
</gene>
<name>A0A3D8SLE1_9EURO</name>
<dbReference type="Proteomes" id="UP000256690">
    <property type="component" value="Unassembled WGS sequence"/>
</dbReference>
<evidence type="ECO:0008006" key="4">
    <source>
        <dbReference type="Google" id="ProtNLM"/>
    </source>
</evidence>
<evidence type="ECO:0000256" key="1">
    <source>
        <dbReference type="SAM" id="MobiDB-lite"/>
    </source>
</evidence>
<reference evidence="2 3" key="1">
    <citation type="journal article" date="2018" name="IMA Fungus">
        <title>IMA Genome-F 9: Draft genome sequence of Annulohypoxylon stygium, Aspergillus mulundensis, Berkeleyomyces basicola (syn. Thielaviopsis basicola), Ceratocystis smalleyi, two Cercospora beticola strains, Coleophoma cylindrospora, Fusarium fracticaudum, Phialophora cf. hyalina, and Morchella septimelata.</title>
        <authorList>
            <person name="Wingfield B.D."/>
            <person name="Bills G.F."/>
            <person name="Dong Y."/>
            <person name="Huang W."/>
            <person name="Nel W.J."/>
            <person name="Swalarsk-Parry B.S."/>
            <person name="Vaghefi N."/>
            <person name="Wilken P.M."/>
            <person name="An Z."/>
            <person name="de Beer Z.W."/>
            <person name="De Vos L."/>
            <person name="Chen L."/>
            <person name="Duong T.A."/>
            <person name="Gao Y."/>
            <person name="Hammerbacher A."/>
            <person name="Kikkert J.R."/>
            <person name="Li Y."/>
            <person name="Li H."/>
            <person name="Li K."/>
            <person name="Li Q."/>
            <person name="Liu X."/>
            <person name="Ma X."/>
            <person name="Naidoo K."/>
            <person name="Pethybridge S.J."/>
            <person name="Sun J."/>
            <person name="Steenkamp E.T."/>
            <person name="van der Nest M.A."/>
            <person name="van Wyk S."/>
            <person name="Wingfield M.J."/>
            <person name="Xiong C."/>
            <person name="Yue Q."/>
            <person name="Zhang X."/>
        </authorList>
    </citation>
    <scope>NUCLEOTIDE SEQUENCE [LARGE SCALE GENOMIC DNA]</scope>
    <source>
        <strain evidence="2 3">DSM 5745</strain>
    </source>
</reference>
<dbReference type="AlphaFoldDB" id="A0A3D8SLE1"/>
<feature type="region of interest" description="Disordered" evidence="1">
    <location>
        <begin position="124"/>
        <end position="158"/>
    </location>
</feature>
<proteinExistence type="predicted"/>
<evidence type="ECO:0000313" key="3">
    <source>
        <dbReference type="Proteomes" id="UP000256690"/>
    </source>
</evidence>
<evidence type="ECO:0000313" key="2">
    <source>
        <dbReference type="EMBL" id="RDW87096.1"/>
    </source>
</evidence>
<organism evidence="2 3">
    <name type="scientific">Aspergillus mulundensis</name>
    <dbReference type="NCBI Taxonomy" id="1810919"/>
    <lineage>
        <taxon>Eukaryota</taxon>
        <taxon>Fungi</taxon>
        <taxon>Dikarya</taxon>
        <taxon>Ascomycota</taxon>
        <taxon>Pezizomycotina</taxon>
        <taxon>Eurotiomycetes</taxon>
        <taxon>Eurotiomycetidae</taxon>
        <taxon>Eurotiales</taxon>
        <taxon>Aspergillaceae</taxon>
        <taxon>Aspergillus</taxon>
        <taxon>Aspergillus subgen. Nidulantes</taxon>
    </lineage>
</organism>
<feature type="compositionally biased region" description="Basic residues" evidence="1">
    <location>
        <begin position="129"/>
        <end position="141"/>
    </location>
</feature>
<dbReference type="RefSeq" id="XP_026606620.1">
    <property type="nucleotide sequence ID" value="XM_026745754.1"/>
</dbReference>
<dbReference type="SUPFAM" id="SSF52058">
    <property type="entry name" value="L domain-like"/>
    <property type="match status" value="1"/>
</dbReference>
<sequence>MSSTHDRLSNSQRPHPSGDCFISRLPVELLTLVFQHLANADDLEQRYQAMRPDDVYKLAGRAGSNMRAASATCKWFHAVSRPLMQFRTVILSKPEEHRHFLRTIAQKPGLASQVMQLIFFEPPQPRQPALRRPKKRKRSRRPWYEPKSKPPRKLLDLGPLQERAHSEEVVRLSAVSSPERYSTRTRDSFLDLLDLLRHLPRLVSFRYVCVRHPHWISRMAYHAESDSDWSATSFQDLFSQTFAAFTPAQLGNMSDHPFYHLQELHLSGIHTYRMLHNVLQLPRLKTLRISPPISGWTPGSQPALQHSSIRELYIHRISHLTVLLPDLLSILQNLEVVNVEFSVMNGGSRVPRSFEGLNRHRTTLRELHHHEHGVIPPLYWPVHRPYPDFSAYSQLANLTIQDCMFFDPPGDRLRRLPLCLESLTINATQENTRKSLLPFLADLARHASDFSSLRQVKVENMYVDKQRVIVKLEKVKGAFASAGVAFEYMIW</sequence>
<dbReference type="EMBL" id="PVWQ01000003">
    <property type="protein sequence ID" value="RDW87096.1"/>
    <property type="molecule type" value="Genomic_DNA"/>
</dbReference>
<accession>A0A3D8SLE1</accession>
<dbReference type="InterPro" id="IPR032675">
    <property type="entry name" value="LRR_dom_sf"/>
</dbReference>
<keyword evidence="3" id="KW-1185">Reference proteome</keyword>
<comment type="caution">
    <text evidence="2">The sequence shown here is derived from an EMBL/GenBank/DDBJ whole genome shotgun (WGS) entry which is preliminary data.</text>
</comment>
<dbReference type="Gene3D" id="3.80.10.10">
    <property type="entry name" value="Ribonuclease Inhibitor"/>
    <property type="match status" value="1"/>
</dbReference>
<protein>
    <recommendedName>
        <fullName evidence="4">F-box domain-containing protein</fullName>
    </recommendedName>
</protein>